<proteinExistence type="predicted"/>
<sequence length="75" mass="8231">MNFSHSAETVANVSFFRVLLCMYAVAKTDALTMALELDNPEAGGILPDSIMNIPEGSSWFIVELLKIPLTPHSTY</sequence>
<evidence type="ECO:0000256" key="1">
    <source>
        <dbReference type="SAM" id="SignalP"/>
    </source>
</evidence>
<reference evidence="2" key="1">
    <citation type="submission" date="2018-01" db="EMBL/GenBank/DDBJ databases">
        <title>An insight into the sialome of Amazonian anophelines.</title>
        <authorList>
            <person name="Ribeiro J.M."/>
            <person name="Scarpassa V."/>
            <person name="Calvo E."/>
        </authorList>
    </citation>
    <scope>NUCLEOTIDE SEQUENCE</scope>
    <source>
        <tissue evidence="2">Salivary glands</tissue>
    </source>
</reference>
<feature type="chain" id="PRO_5014785687" evidence="1">
    <location>
        <begin position="31"/>
        <end position="75"/>
    </location>
</feature>
<evidence type="ECO:0000313" key="2">
    <source>
        <dbReference type="EMBL" id="MBW48786.1"/>
    </source>
</evidence>
<feature type="signal peptide" evidence="1">
    <location>
        <begin position="1"/>
        <end position="30"/>
    </location>
</feature>
<keyword evidence="1" id="KW-0732">Signal</keyword>
<dbReference type="AlphaFoldDB" id="A0A2M4B6Y2"/>
<organism evidence="2">
    <name type="scientific">Anopheles triannulatus</name>
    <dbReference type="NCBI Taxonomy" id="58253"/>
    <lineage>
        <taxon>Eukaryota</taxon>
        <taxon>Metazoa</taxon>
        <taxon>Ecdysozoa</taxon>
        <taxon>Arthropoda</taxon>
        <taxon>Hexapoda</taxon>
        <taxon>Insecta</taxon>
        <taxon>Pterygota</taxon>
        <taxon>Neoptera</taxon>
        <taxon>Endopterygota</taxon>
        <taxon>Diptera</taxon>
        <taxon>Nematocera</taxon>
        <taxon>Culicoidea</taxon>
        <taxon>Culicidae</taxon>
        <taxon>Anophelinae</taxon>
        <taxon>Anopheles</taxon>
    </lineage>
</organism>
<protein>
    <submittedName>
        <fullName evidence="2">Putative secreted protein</fullName>
    </submittedName>
</protein>
<dbReference type="EMBL" id="GGFK01015465">
    <property type="protein sequence ID" value="MBW48786.1"/>
    <property type="molecule type" value="Transcribed_RNA"/>
</dbReference>
<name>A0A2M4B6Y2_9DIPT</name>
<accession>A0A2M4B6Y2</accession>